<keyword evidence="4" id="KW-1185">Reference proteome</keyword>
<accession>A0A9W3AIN8</accession>
<dbReference type="RefSeq" id="XP_055887101.1">
    <property type="nucleotide sequence ID" value="XM_056031126.1"/>
</dbReference>
<feature type="domain" description="EGF-like" evidence="3">
    <location>
        <begin position="470"/>
        <end position="502"/>
    </location>
</feature>
<dbReference type="PANTHER" id="PTHR24043:SF8">
    <property type="entry name" value="EGF-LIKE DOMAIN-CONTAINING PROTEIN"/>
    <property type="match status" value="1"/>
</dbReference>
<dbReference type="Gene3D" id="2.170.300.10">
    <property type="entry name" value="Tie2 ligand-binding domain superfamily"/>
    <property type="match status" value="1"/>
</dbReference>
<dbReference type="OrthoDB" id="6152285at2759"/>
<keyword evidence="1" id="KW-0245">EGF-like domain</keyword>
<evidence type="ECO:0000259" key="3">
    <source>
        <dbReference type="SMART" id="SM00181"/>
    </source>
</evidence>
<dbReference type="SMART" id="SM00181">
    <property type="entry name" value="EGF"/>
    <property type="match status" value="3"/>
</dbReference>
<feature type="domain" description="EGF-like" evidence="3">
    <location>
        <begin position="422"/>
        <end position="454"/>
    </location>
</feature>
<dbReference type="SUPFAM" id="SSF49785">
    <property type="entry name" value="Galactose-binding domain-like"/>
    <property type="match status" value="1"/>
</dbReference>
<name>A0A9W3AIN8_BIOGL</name>
<gene>
    <name evidence="5" type="primary">LOC106051907</name>
</gene>
<proteinExistence type="predicted"/>
<dbReference type="GO" id="GO:0005044">
    <property type="term" value="F:scavenger receptor activity"/>
    <property type="evidence" value="ECO:0007669"/>
    <property type="project" value="InterPro"/>
</dbReference>
<evidence type="ECO:0000313" key="5">
    <source>
        <dbReference type="RefSeq" id="XP_055887101.1"/>
    </source>
</evidence>
<feature type="signal peptide" evidence="2">
    <location>
        <begin position="1"/>
        <end position="28"/>
    </location>
</feature>
<dbReference type="GeneID" id="106051907"/>
<sequence length="515" mass="57771">MTQLVTRRKFQLTFTLLFVFYQFPECIATKCPENWFGSRCQYKCHCRGNNCTSEGLCPLGCHEDWFGPECQYVNVADGISEADDQGCNRVETIHSKLEVRFRLETNFTWMRLRFKENIKTVNFQLLTMNDIWTPCSSSDILQIDDATLDIFCQDTTHISKRVFIEVTAAVTLCSIYVSGGRNVALKASTEQSPIFSNGTYDESFARSENSVDGNTSLEFKDKSCSRTKESKRARYEITFEELHTIHACRLYANFSTTYRLHLKDAKGEVFSVAYEMILTGTSNYTAFVPNEPAKSVFLRNNKFIFICEIEIFGDILCNGSKYGRECEKDCFCFDQSEKCKVSTGGCVSGCPVGYSGEECKSECPSGLYGQSCKLVCSVNCVGIKNCNHINGSCLEGCRDGYMGHNCTEKCPSGYYGSQCQERCSLNCLGNEKCHHINGSCLEGCKDGFKGHNCTEIHVDKGHYGQSFQHFCSVNCAGTKNCNHITGSCLEGCQDGYMGHNCTESKFVFVLRLTCI</sequence>
<evidence type="ECO:0000313" key="4">
    <source>
        <dbReference type="Proteomes" id="UP001165740"/>
    </source>
</evidence>
<evidence type="ECO:0000256" key="1">
    <source>
        <dbReference type="ARBA" id="ARBA00022536"/>
    </source>
</evidence>
<dbReference type="PANTHER" id="PTHR24043">
    <property type="entry name" value="SCAVENGER RECEPTOR CLASS F"/>
    <property type="match status" value="1"/>
</dbReference>
<feature type="domain" description="EGF-like" evidence="3">
    <location>
        <begin position="379"/>
        <end position="420"/>
    </location>
</feature>
<dbReference type="AlphaFoldDB" id="A0A9W3AIN8"/>
<dbReference type="Gene3D" id="2.60.120.260">
    <property type="entry name" value="Galactose-binding domain-like"/>
    <property type="match status" value="1"/>
</dbReference>
<feature type="chain" id="PRO_5040972898" evidence="2">
    <location>
        <begin position="29"/>
        <end position="515"/>
    </location>
</feature>
<dbReference type="OMA" id="YMGHNCT"/>
<reference evidence="5" key="1">
    <citation type="submission" date="2025-08" db="UniProtKB">
        <authorList>
            <consortium name="RefSeq"/>
        </authorList>
    </citation>
    <scope>IDENTIFICATION</scope>
</reference>
<dbReference type="InterPro" id="IPR008979">
    <property type="entry name" value="Galactose-bd-like_sf"/>
</dbReference>
<organism evidence="4 5">
    <name type="scientific">Biomphalaria glabrata</name>
    <name type="common">Bloodfluke planorb</name>
    <name type="synonym">Freshwater snail</name>
    <dbReference type="NCBI Taxonomy" id="6526"/>
    <lineage>
        <taxon>Eukaryota</taxon>
        <taxon>Metazoa</taxon>
        <taxon>Spiralia</taxon>
        <taxon>Lophotrochozoa</taxon>
        <taxon>Mollusca</taxon>
        <taxon>Gastropoda</taxon>
        <taxon>Heterobranchia</taxon>
        <taxon>Euthyneura</taxon>
        <taxon>Panpulmonata</taxon>
        <taxon>Hygrophila</taxon>
        <taxon>Lymnaeoidea</taxon>
        <taxon>Planorbidae</taxon>
        <taxon>Biomphalaria</taxon>
    </lineage>
</organism>
<dbReference type="Proteomes" id="UP001165740">
    <property type="component" value="Chromosome 5"/>
</dbReference>
<protein>
    <submittedName>
        <fullName evidence="5">Uncharacterized protein LOC106051907</fullName>
    </submittedName>
</protein>
<dbReference type="InterPro" id="IPR000742">
    <property type="entry name" value="EGF"/>
</dbReference>
<keyword evidence="2" id="KW-0732">Signal</keyword>
<evidence type="ECO:0000256" key="2">
    <source>
        <dbReference type="SAM" id="SignalP"/>
    </source>
</evidence>
<dbReference type="InterPro" id="IPR042635">
    <property type="entry name" value="MEGF10/SREC1/2-like"/>
</dbReference>